<feature type="domain" description="N-acetyltransferase" evidence="1">
    <location>
        <begin position="1"/>
        <end position="107"/>
    </location>
</feature>
<dbReference type="AlphaFoldDB" id="M2XA27"/>
<dbReference type="CDD" id="cd04301">
    <property type="entry name" value="NAT_SF"/>
    <property type="match status" value="1"/>
</dbReference>
<evidence type="ECO:0000313" key="2">
    <source>
        <dbReference type="EMBL" id="EME57976.1"/>
    </source>
</evidence>
<dbReference type="PROSITE" id="PS51186">
    <property type="entry name" value="GNAT"/>
    <property type="match status" value="1"/>
</dbReference>
<protein>
    <submittedName>
        <fullName evidence="2">Acetyltransferase family protein</fullName>
    </submittedName>
</protein>
<feature type="non-terminal residue" evidence="2">
    <location>
        <position position="1"/>
    </location>
</feature>
<keyword evidence="3" id="KW-1185">Reference proteome</keyword>
<name>M2XA27_9PSEU</name>
<dbReference type="Gene3D" id="3.40.630.30">
    <property type="match status" value="1"/>
</dbReference>
<dbReference type="OrthoDB" id="4095657at2"/>
<keyword evidence="2" id="KW-0808">Transferase</keyword>
<evidence type="ECO:0000259" key="1">
    <source>
        <dbReference type="PROSITE" id="PS51186"/>
    </source>
</evidence>
<dbReference type="GO" id="GO:0016747">
    <property type="term" value="F:acyltransferase activity, transferring groups other than amino-acyl groups"/>
    <property type="evidence" value="ECO:0007669"/>
    <property type="project" value="InterPro"/>
</dbReference>
<feature type="non-terminal residue" evidence="2">
    <location>
        <position position="110"/>
    </location>
</feature>
<dbReference type="Proteomes" id="UP000054226">
    <property type="component" value="Unassembled WGS sequence"/>
</dbReference>
<accession>M2XA27</accession>
<sequence length="110" mass="12550">QAADIVACFALAGADPAFWTPAEAAQPALYLYKFILRSDRRGYGLGEVLLDWCAQRAADTGARWLRLDCWRTNTGLHNYWLRHGFRQLDIREHPVRNSGALFERDADTQL</sequence>
<dbReference type="SUPFAM" id="SSF55729">
    <property type="entry name" value="Acyl-CoA N-acyltransferases (Nat)"/>
    <property type="match status" value="1"/>
</dbReference>
<dbReference type="RefSeq" id="WP_007031729.1">
    <property type="nucleotide sequence ID" value="NZ_AOHO01000056.1"/>
</dbReference>
<dbReference type="EMBL" id="AOHO01000056">
    <property type="protein sequence ID" value="EME57976.1"/>
    <property type="molecule type" value="Genomic_DNA"/>
</dbReference>
<comment type="caution">
    <text evidence="2">The sequence shown here is derived from an EMBL/GenBank/DDBJ whole genome shotgun (WGS) entry which is preliminary data.</text>
</comment>
<dbReference type="InterPro" id="IPR000182">
    <property type="entry name" value="GNAT_dom"/>
</dbReference>
<dbReference type="Pfam" id="PF00583">
    <property type="entry name" value="Acetyltransf_1"/>
    <property type="match status" value="1"/>
</dbReference>
<evidence type="ECO:0000313" key="3">
    <source>
        <dbReference type="Proteomes" id="UP000054226"/>
    </source>
</evidence>
<reference evidence="2 3" key="1">
    <citation type="journal article" date="2013" name="Genome Announc.">
        <title>Draft Genome Sequence of Amycolatopsis decaplanina Strain DSM 44594T.</title>
        <authorList>
            <person name="Kaur N."/>
            <person name="Kumar S."/>
            <person name="Bala M."/>
            <person name="Raghava G.P."/>
            <person name="Mayilraj S."/>
        </authorList>
    </citation>
    <scope>NUCLEOTIDE SEQUENCE [LARGE SCALE GENOMIC DNA]</scope>
    <source>
        <strain evidence="2 3">DSM 44594</strain>
    </source>
</reference>
<gene>
    <name evidence="2" type="ORF">H074_19387</name>
</gene>
<proteinExistence type="predicted"/>
<organism evidence="2 3">
    <name type="scientific">Amycolatopsis decaplanina DSM 44594</name>
    <dbReference type="NCBI Taxonomy" id="1284240"/>
    <lineage>
        <taxon>Bacteria</taxon>
        <taxon>Bacillati</taxon>
        <taxon>Actinomycetota</taxon>
        <taxon>Actinomycetes</taxon>
        <taxon>Pseudonocardiales</taxon>
        <taxon>Pseudonocardiaceae</taxon>
        <taxon>Amycolatopsis</taxon>
    </lineage>
</organism>
<dbReference type="InterPro" id="IPR016181">
    <property type="entry name" value="Acyl_CoA_acyltransferase"/>
</dbReference>